<evidence type="ECO:0000256" key="1">
    <source>
        <dbReference type="ARBA" id="ARBA00004651"/>
    </source>
</evidence>
<evidence type="ECO:0000256" key="6">
    <source>
        <dbReference type="SAM" id="Phobius"/>
    </source>
</evidence>
<keyword evidence="2" id="KW-1003">Cell membrane</keyword>
<feature type="transmembrane region" description="Helical" evidence="6">
    <location>
        <begin position="117"/>
        <end position="135"/>
    </location>
</feature>
<comment type="caution">
    <text evidence="7">The sequence shown here is derived from an EMBL/GenBank/DDBJ whole genome shotgun (WGS) entry which is preliminary data.</text>
</comment>
<dbReference type="PANTHER" id="PTHR30086:SF20">
    <property type="entry name" value="ARGININE EXPORTER PROTEIN ARGO-RELATED"/>
    <property type="match status" value="1"/>
</dbReference>
<dbReference type="InterPro" id="IPR001123">
    <property type="entry name" value="LeuE-type"/>
</dbReference>
<dbReference type="AlphaFoldDB" id="A0A645GKD8"/>
<dbReference type="PANTHER" id="PTHR30086">
    <property type="entry name" value="ARGININE EXPORTER PROTEIN ARGO"/>
    <property type="match status" value="1"/>
</dbReference>
<evidence type="ECO:0000256" key="3">
    <source>
        <dbReference type="ARBA" id="ARBA00022692"/>
    </source>
</evidence>
<dbReference type="Pfam" id="PF01810">
    <property type="entry name" value="LysE"/>
    <property type="match status" value="1"/>
</dbReference>
<evidence type="ECO:0000313" key="7">
    <source>
        <dbReference type="EMBL" id="MPN27185.1"/>
    </source>
</evidence>
<sequence>MLTLAGAGYLAWLGVSTIRHPPTPQQAAGPTGSTGSWLDQLGRGAATSGLNPKALLLFLALLPQFTDPHGAWPVALQVAVLGGLHILSSAIVYLGVGSGSRAVLRTRPAAARAVSRIPGIAMTVIAVGLLAEQLARLV</sequence>
<name>A0A645GKD8_9ZZZZ</name>
<feature type="transmembrane region" description="Helical" evidence="6">
    <location>
        <begin position="74"/>
        <end position="96"/>
    </location>
</feature>
<organism evidence="7">
    <name type="scientific">bioreactor metagenome</name>
    <dbReference type="NCBI Taxonomy" id="1076179"/>
    <lineage>
        <taxon>unclassified sequences</taxon>
        <taxon>metagenomes</taxon>
        <taxon>ecological metagenomes</taxon>
    </lineage>
</organism>
<accession>A0A645GKD8</accession>
<dbReference type="GO" id="GO:0015171">
    <property type="term" value="F:amino acid transmembrane transporter activity"/>
    <property type="evidence" value="ECO:0007669"/>
    <property type="project" value="TreeGrafter"/>
</dbReference>
<dbReference type="GO" id="GO:0005886">
    <property type="term" value="C:plasma membrane"/>
    <property type="evidence" value="ECO:0007669"/>
    <property type="project" value="UniProtKB-SubCell"/>
</dbReference>
<evidence type="ECO:0000256" key="2">
    <source>
        <dbReference type="ARBA" id="ARBA00022475"/>
    </source>
</evidence>
<keyword evidence="4 6" id="KW-1133">Transmembrane helix</keyword>
<evidence type="ECO:0000256" key="5">
    <source>
        <dbReference type="ARBA" id="ARBA00023136"/>
    </source>
</evidence>
<protein>
    <recommendedName>
        <fullName evidence="8">Homoserine/homoserine lactone efflux protein</fullName>
    </recommendedName>
</protein>
<keyword evidence="3 6" id="KW-0812">Transmembrane</keyword>
<comment type="subcellular location">
    <subcellularLocation>
        <location evidence="1">Cell membrane</location>
        <topology evidence="1">Multi-pass membrane protein</topology>
    </subcellularLocation>
</comment>
<reference evidence="7" key="1">
    <citation type="submission" date="2019-08" db="EMBL/GenBank/DDBJ databases">
        <authorList>
            <person name="Kucharzyk K."/>
            <person name="Murdoch R.W."/>
            <person name="Higgins S."/>
            <person name="Loffler F."/>
        </authorList>
    </citation>
    <scope>NUCLEOTIDE SEQUENCE</scope>
</reference>
<proteinExistence type="predicted"/>
<keyword evidence="5 6" id="KW-0472">Membrane</keyword>
<evidence type="ECO:0008006" key="8">
    <source>
        <dbReference type="Google" id="ProtNLM"/>
    </source>
</evidence>
<evidence type="ECO:0000256" key="4">
    <source>
        <dbReference type="ARBA" id="ARBA00022989"/>
    </source>
</evidence>
<gene>
    <name evidence="7" type="ORF">SDC9_174612</name>
</gene>
<dbReference type="EMBL" id="VSSQ01076980">
    <property type="protein sequence ID" value="MPN27185.1"/>
    <property type="molecule type" value="Genomic_DNA"/>
</dbReference>